<sequence>MFHVHKEPLVSSIFIWTGCLTSSAQQSRITHFSDFLPSKVEMAFHTNVIQFMKEQNSLVHW</sequence>
<protein>
    <submittedName>
        <fullName evidence="1">Uncharacterized protein</fullName>
    </submittedName>
</protein>
<dbReference type="AlphaFoldDB" id="A0A0B7AQR9"/>
<proteinExistence type="predicted"/>
<evidence type="ECO:0000313" key="1">
    <source>
        <dbReference type="EMBL" id="CEK82341.1"/>
    </source>
</evidence>
<name>A0A0B7AQR9_9EUPU</name>
<accession>A0A0B7AQR9</accession>
<dbReference type="EMBL" id="HACG01035476">
    <property type="protein sequence ID" value="CEK82341.1"/>
    <property type="molecule type" value="Transcribed_RNA"/>
</dbReference>
<dbReference type="PROSITE" id="PS51257">
    <property type="entry name" value="PROKAR_LIPOPROTEIN"/>
    <property type="match status" value="1"/>
</dbReference>
<reference evidence="1" key="1">
    <citation type="submission" date="2014-12" db="EMBL/GenBank/DDBJ databases">
        <title>Insight into the proteome of Arion vulgaris.</title>
        <authorList>
            <person name="Aradska J."/>
            <person name="Bulat T."/>
            <person name="Smidak R."/>
            <person name="Sarate P."/>
            <person name="Gangsoo J."/>
            <person name="Sialana F."/>
            <person name="Bilban M."/>
            <person name="Lubec G."/>
        </authorList>
    </citation>
    <scope>NUCLEOTIDE SEQUENCE</scope>
    <source>
        <tissue evidence="1">Skin</tissue>
    </source>
</reference>
<gene>
    <name evidence="1" type="primary">ORF130974</name>
</gene>
<organism evidence="1">
    <name type="scientific">Arion vulgaris</name>
    <dbReference type="NCBI Taxonomy" id="1028688"/>
    <lineage>
        <taxon>Eukaryota</taxon>
        <taxon>Metazoa</taxon>
        <taxon>Spiralia</taxon>
        <taxon>Lophotrochozoa</taxon>
        <taxon>Mollusca</taxon>
        <taxon>Gastropoda</taxon>
        <taxon>Heterobranchia</taxon>
        <taxon>Euthyneura</taxon>
        <taxon>Panpulmonata</taxon>
        <taxon>Eupulmonata</taxon>
        <taxon>Stylommatophora</taxon>
        <taxon>Helicina</taxon>
        <taxon>Arionoidea</taxon>
        <taxon>Arionidae</taxon>
        <taxon>Arion</taxon>
    </lineage>
</organism>